<accession>F9ZZG2</accession>
<reference evidence="3 4" key="1">
    <citation type="journal article" date="2011" name="J. Bacteriol.">
        <title>Complete Genome Sequence of the Aerobic Marine Methanotroph Methylomonas methanica MC09.</title>
        <authorList>
            <person name="Boden R."/>
            <person name="Cunliffe M."/>
            <person name="Scanlan J."/>
            <person name="Moussard H."/>
            <person name="Kits K.D."/>
            <person name="Klotz M.G."/>
            <person name="Jetten M.S."/>
            <person name="Vuilleumier S."/>
            <person name="Han J."/>
            <person name="Peters L."/>
            <person name="Mikhailova N."/>
            <person name="Teshima H."/>
            <person name="Tapia R."/>
            <person name="Kyrpides N."/>
            <person name="Ivanova N."/>
            <person name="Pagani I."/>
            <person name="Cheng J.F."/>
            <person name="Goodwin L."/>
            <person name="Han C."/>
            <person name="Hauser L."/>
            <person name="Land M.L."/>
            <person name="Lapidus A."/>
            <person name="Lucas S."/>
            <person name="Pitluck S."/>
            <person name="Woyke T."/>
            <person name="Stein L."/>
            <person name="Murrell J.C."/>
        </authorList>
    </citation>
    <scope>NUCLEOTIDE SEQUENCE [LARGE SCALE GENOMIC DNA]</scope>
    <source>
        <strain evidence="3 4">MC09</strain>
    </source>
</reference>
<dbReference type="AlphaFoldDB" id="F9ZZG2"/>
<keyword evidence="1" id="KW-0812">Transmembrane</keyword>
<dbReference type="NCBIfam" id="TIGR03370">
    <property type="entry name" value="VPLPA-CTERM"/>
    <property type="match status" value="1"/>
</dbReference>
<feature type="chain" id="PRO_5003396227" evidence="2">
    <location>
        <begin position="26"/>
        <end position="302"/>
    </location>
</feature>
<keyword evidence="1" id="KW-0472">Membrane</keyword>
<reference evidence="4" key="3">
    <citation type="submission" date="2011-05" db="EMBL/GenBank/DDBJ databases">
        <title>Complete sequence of Methylomonas methanica MC09.</title>
        <authorList>
            <consortium name="US DOE Joint Genome Institute"/>
            <person name="Lucas S."/>
            <person name="Han J."/>
            <person name="Lapidus A."/>
            <person name="Cheng J.-F."/>
            <person name="Goodwin L."/>
            <person name="Pitluck S."/>
            <person name="Peters L."/>
            <person name="Mikhailova N."/>
            <person name="Teshima H."/>
            <person name="Han C."/>
            <person name="Tapia R."/>
            <person name="Land M."/>
            <person name="Hauser L."/>
            <person name="Kyrpides N."/>
            <person name="Ivanova N."/>
            <person name="Pagani I."/>
            <person name="Stein L."/>
            <person name="Woyke T."/>
        </authorList>
    </citation>
    <scope>NUCLEOTIDE SEQUENCE [LARGE SCALE GENOMIC DNA]</scope>
    <source>
        <strain evidence="4">MC09</strain>
    </source>
</reference>
<gene>
    <name evidence="3" type="ordered locus">Metme_4002</name>
</gene>
<evidence type="ECO:0000313" key="4">
    <source>
        <dbReference type="Proteomes" id="UP000008888"/>
    </source>
</evidence>
<sequence length="302" mass="31517">MNLLKTTGFTLLAYALCTQSAFAIAETENNDDFTSRNILAPGILSVEGQLAPGVDLSSLQPNFSFQTALTPDQVISQTITGQVVSTPFFAAIDNSTSGVDTILGVFDQTNTLISLNDDGSPLGNGLASAIGGQVNNDGTIKLQVTGFPNETFSTEPGSHSESGAFDLNVYLGIGSLADLGYGDVDYFSFTGLTPDTAYKAEITSAEFDTTLGLFDANGNLILSDDDGGLGSLSSLTTMVDSTGTINLAVSGFGDFEFLFGSHIQSGQYQLTLTAVPLPASVWFLGSGLAALLGLSKRKRRQP</sequence>
<protein>
    <submittedName>
        <fullName evidence="3">Variant PEP-CTERM exosortase signal</fullName>
    </submittedName>
</protein>
<proteinExistence type="predicted"/>
<dbReference type="EMBL" id="CP002738">
    <property type="protein sequence ID" value="AEG02355.1"/>
    <property type="molecule type" value="Genomic_DNA"/>
</dbReference>
<name>F9ZZG2_METMM</name>
<dbReference type="RefSeq" id="WP_013820571.1">
    <property type="nucleotide sequence ID" value="NC_015572.1"/>
</dbReference>
<dbReference type="InterPro" id="IPR022472">
    <property type="entry name" value="VPLPA-CTERM"/>
</dbReference>
<dbReference type="Proteomes" id="UP000008888">
    <property type="component" value="Chromosome"/>
</dbReference>
<evidence type="ECO:0000256" key="1">
    <source>
        <dbReference type="SAM" id="Phobius"/>
    </source>
</evidence>
<dbReference type="OrthoDB" id="268402at2"/>
<dbReference type="HOGENOM" id="CLU_923794_0_0_6"/>
<dbReference type="Gene3D" id="2.60.120.380">
    <property type="match status" value="1"/>
</dbReference>
<evidence type="ECO:0000313" key="3">
    <source>
        <dbReference type="EMBL" id="AEG02355.1"/>
    </source>
</evidence>
<evidence type="ECO:0000256" key="2">
    <source>
        <dbReference type="SAM" id="SignalP"/>
    </source>
</evidence>
<dbReference type="KEGG" id="mmt:Metme_4002"/>
<keyword evidence="1" id="KW-1133">Transmembrane helix</keyword>
<organism evidence="3 4">
    <name type="scientific">Methylomonas methanica (strain DSM 25384 / MC09)</name>
    <dbReference type="NCBI Taxonomy" id="857087"/>
    <lineage>
        <taxon>Bacteria</taxon>
        <taxon>Pseudomonadati</taxon>
        <taxon>Pseudomonadota</taxon>
        <taxon>Gammaproteobacteria</taxon>
        <taxon>Methylococcales</taxon>
        <taxon>Methylococcaceae</taxon>
        <taxon>Methylomonas</taxon>
    </lineage>
</organism>
<keyword evidence="2" id="KW-0732">Signal</keyword>
<feature type="transmembrane region" description="Helical" evidence="1">
    <location>
        <begin position="275"/>
        <end position="294"/>
    </location>
</feature>
<keyword evidence="4" id="KW-1185">Reference proteome</keyword>
<reference key="2">
    <citation type="submission" date="2011-05" db="EMBL/GenBank/DDBJ databases">
        <title>Complete genome sequence of the aerobic marine methanotroph Methylomonas methanica MC09.</title>
        <authorList>
            <person name="Boden R."/>
            <person name="Cunliffe M."/>
            <person name="Scanlan J."/>
            <person name="Moussard H."/>
            <person name="Kits K.D."/>
            <person name="Klotz M."/>
            <person name="Jetten M."/>
            <person name="Vuilleumier S."/>
            <person name="Han J."/>
            <person name="Peters L."/>
            <person name="Mikhailova N."/>
            <person name="Teshima H."/>
            <person name="Tapia R."/>
            <person name="Kyrpides N."/>
            <person name="Ivanova N."/>
            <person name="Pagani I."/>
            <person name="Cheng J.-F."/>
            <person name="Goodwin L."/>
            <person name="Han C."/>
            <person name="Hauser L."/>
            <person name="Land M."/>
            <person name="Lapidus A."/>
            <person name="Lucas S."/>
            <person name="Pitluck S."/>
            <person name="Woyke T."/>
            <person name="Stein L.Y."/>
            <person name="Murrell C."/>
        </authorList>
    </citation>
    <scope>NUCLEOTIDE SEQUENCE</scope>
    <source>
        <strain>MC09</strain>
    </source>
</reference>
<feature type="signal peptide" evidence="2">
    <location>
        <begin position="1"/>
        <end position="25"/>
    </location>
</feature>